<proteinExistence type="predicted"/>
<gene>
    <name evidence="2" type="ordered locus">Nham_1313</name>
</gene>
<dbReference type="EMBL" id="CP000319">
    <property type="protein sequence ID" value="ABE62138.1"/>
    <property type="molecule type" value="Genomic_DNA"/>
</dbReference>
<organism evidence="2 3">
    <name type="scientific">Nitrobacter hamburgensis (strain DSM 10229 / NCIMB 13809 / X14)</name>
    <dbReference type="NCBI Taxonomy" id="323097"/>
    <lineage>
        <taxon>Bacteria</taxon>
        <taxon>Pseudomonadati</taxon>
        <taxon>Pseudomonadota</taxon>
        <taxon>Alphaproteobacteria</taxon>
        <taxon>Hyphomicrobiales</taxon>
        <taxon>Nitrobacteraceae</taxon>
        <taxon>Nitrobacter</taxon>
    </lineage>
</organism>
<dbReference type="eggNOG" id="ENOG503362H">
    <property type="taxonomic scope" value="Bacteria"/>
</dbReference>
<feature type="region of interest" description="Disordered" evidence="1">
    <location>
        <begin position="192"/>
        <end position="228"/>
    </location>
</feature>
<dbReference type="HOGENOM" id="CLU_034357_0_0_5"/>
<dbReference type="AlphaFoldDB" id="Q1QNQ9"/>
<reference evidence="2 3" key="1">
    <citation type="submission" date="2006-03" db="EMBL/GenBank/DDBJ databases">
        <title>Complete sequence of chromosome of Nitrobacter hamburgensis X14.</title>
        <authorList>
            <consortium name="US DOE Joint Genome Institute"/>
            <person name="Copeland A."/>
            <person name="Lucas S."/>
            <person name="Lapidus A."/>
            <person name="Barry K."/>
            <person name="Detter J.C."/>
            <person name="Glavina del Rio T."/>
            <person name="Hammon N."/>
            <person name="Israni S."/>
            <person name="Dalin E."/>
            <person name="Tice H."/>
            <person name="Pitluck S."/>
            <person name="Chain P."/>
            <person name="Malfatti S."/>
            <person name="Shin M."/>
            <person name="Vergez L."/>
            <person name="Schmutz J."/>
            <person name="Larimer F."/>
            <person name="Land M."/>
            <person name="Hauser L."/>
            <person name="Kyrpides N."/>
            <person name="Ivanova N."/>
            <person name="Ward B."/>
            <person name="Arp D."/>
            <person name="Klotz M."/>
            <person name="Stein L."/>
            <person name="O'Mullan G."/>
            <person name="Starkenburg S."/>
            <person name="Sayavedra L."/>
            <person name="Poret-Peterson A.T."/>
            <person name="Gentry M.E."/>
            <person name="Bruce D."/>
            <person name="Richardson P."/>
        </authorList>
    </citation>
    <scope>NUCLEOTIDE SEQUENCE [LARGE SCALE GENOMIC DNA]</scope>
    <source>
        <strain evidence="3">DSM 10229 / NCIMB 13809 / X14</strain>
    </source>
</reference>
<protein>
    <submittedName>
        <fullName evidence="2">Uncharacterized protein</fullName>
    </submittedName>
</protein>
<evidence type="ECO:0000256" key="1">
    <source>
        <dbReference type="SAM" id="MobiDB-lite"/>
    </source>
</evidence>
<dbReference type="KEGG" id="nha:Nham_1313"/>
<dbReference type="Proteomes" id="UP000001953">
    <property type="component" value="Chromosome"/>
</dbReference>
<sequence>MVIVTIRRNDLRDESAMADEAFALSPISARAAPPSEADFDAIREAFMETSRGRWFLAEYAKRNRNADTAMVLDAVARIEQTVAAQQQAVPDDALPKALAAIRSSLAEARAAAAAAFDKRTRDDALAPIEKGVRIIREISWRWREIGGDSRICDLLDSQAGAIEKVHAQLAARDDTAALHAAFGLIETTLDELPDSPAATASPPRTETASSPPATGDEALASPEETAAPKQAVVDAAVFESETAATTLHEAQVDAIDGAMTTNGHPPADAMNEQDMAHDDAVLDMIALEMGAPDFDEPETDYPGIGDPVIAEPELAIEPIAGSDDARIDRVSESMPEIAAPPSLGASLLASGIVQRATTRSDPLAPIRRMTQAEKIAFFS</sequence>
<keyword evidence="3" id="KW-1185">Reference proteome</keyword>
<dbReference type="STRING" id="323097.Nham_1313"/>
<name>Q1QNQ9_NITHX</name>
<feature type="compositionally biased region" description="Polar residues" evidence="1">
    <location>
        <begin position="202"/>
        <end position="212"/>
    </location>
</feature>
<accession>Q1QNQ9</accession>
<evidence type="ECO:0000313" key="2">
    <source>
        <dbReference type="EMBL" id="ABE62138.1"/>
    </source>
</evidence>
<evidence type="ECO:0000313" key="3">
    <source>
        <dbReference type="Proteomes" id="UP000001953"/>
    </source>
</evidence>